<dbReference type="CDD" id="cd02037">
    <property type="entry name" value="Mrp_NBP35"/>
    <property type="match status" value="1"/>
</dbReference>
<protein>
    <recommendedName>
        <fullName evidence="9">Iron-sulfur protein IND1</fullName>
    </recommendedName>
</protein>
<reference evidence="7 8" key="1">
    <citation type="journal article" date="2020" name="Elife">
        <title>Loss of centromere function drives karyotype evolution in closely related Malassezia species.</title>
        <authorList>
            <person name="Sankaranarayanan S.R."/>
            <person name="Ianiri G."/>
            <person name="Coelho M.A."/>
            <person name="Reza M.H."/>
            <person name="Thimmappa B.C."/>
            <person name="Ganguly P."/>
            <person name="Vadnala R.N."/>
            <person name="Sun S."/>
            <person name="Siddharthan R."/>
            <person name="Tellgren-Roth C."/>
            <person name="Dawson T.L."/>
            <person name="Heitman J."/>
            <person name="Sanyal K."/>
        </authorList>
    </citation>
    <scope>NUCLEOTIDE SEQUENCE [LARGE SCALE GENOMIC DNA]</scope>
    <source>
        <strain evidence="7">CBS14141</strain>
    </source>
</reference>
<dbReference type="PANTHER" id="PTHR42961">
    <property type="entry name" value="IRON-SULFUR PROTEIN NUBPL"/>
    <property type="match status" value="1"/>
</dbReference>
<keyword evidence="2" id="KW-0547">Nucleotide-binding</keyword>
<keyword evidence="1" id="KW-0479">Metal-binding</keyword>
<comment type="similarity">
    <text evidence="6">Belongs to the Mrp/NBP35 ATP-binding proteins family.</text>
</comment>
<accession>A0ABY8EJ63</accession>
<evidence type="ECO:0000313" key="7">
    <source>
        <dbReference type="EMBL" id="WFD45761.1"/>
    </source>
</evidence>
<evidence type="ECO:0000256" key="4">
    <source>
        <dbReference type="ARBA" id="ARBA00023004"/>
    </source>
</evidence>
<proteinExistence type="inferred from homology"/>
<name>A0ABY8EJ63_MALFU</name>
<evidence type="ECO:0000256" key="1">
    <source>
        <dbReference type="ARBA" id="ARBA00022723"/>
    </source>
</evidence>
<dbReference type="InterPro" id="IPR033756">
    <property type="entry name" value="YlxH/NBP35"/>
</dbReference>
<dbReference type="SUPFAM" id="SSF52540">
    <property type="entry name" value="P-loop containing nucleoside triphosphate hydrolases"/>
    <property type="match status" value="1"/>
</dbReference>
<evidence type="ECO:0000256" key="2">
    <source>
        <dbReference type="ARBA" id="ARBA00022741"/>
    </source>
</evidence>
<dbReference type="Pfam" id="PF10609">
    <property type="entry name" value="ParA"/>
    <property type="match status" value="1"/>
</dbReference>
<evidence type="ECO:0000256" key="3">
    <source>
        <dbReference type="ARBA" id="ARBA00022840"/>
    </source>
</evidence>
<dbReference type="InterPro" id="IPR044304">
    <property type="entry name" value="NUBPL-like"/>
</dbReference>
<dbReference type="HAMAP" id="MF_02040">
    <property type="entry name" value="Mrp_NBP35"/>
    <property type="match status" value="1"/>
</dbReference>
<keyword evidence="8" id="KW-1185">Reference proteome</keyword>
<evidence type="ECO:0000256" key="5">
    <source>
        <dbReference type="ARBA" id="ARBA00023014"/>
    </source>
</evidence>
<dbReference type="EMBL" id="CP046234">
    <property type="protein sequence ID" value="WFD45761.1"/>
    <property type="molecule type" value="Genomic_DNA"/>
</dbReference>
<gene>
    <name evidence="7" type="ORF">GLX27_000385</name>
</gene>
<dbReference type="InterPro" id="IPR019591">
    <property type="entry name" value="Mrp/NBP35_ATP-bd"/>
</dbReference>
<evidence type="ECO:0000313" key="8">
    <source>
        <dbReference type="Proteomes" id="UP000818624"/>
    </source>
</evidence>
<keyword evidence="4" id="KW-0408">Iron</keyword>
<keyword evidence="3" id="KW-0067">ATP-binding</keyword>
<dbReference type="Proteomes" id="UP000818624">
    <property type="component" value="Chromosome 1"/>
</dbReference>
<sequence>MPRRGSGVPSKRPIPNVKKVIAVSSGKGGVGKSTVAVNLALGLAATSSEVLGRRARVGLLDLDIYGPSIPKLMHLEDMGEPELSKQGALIPMTNYSVPCMSMGFLLPPATSGSNADTPVVWRGLMVMKAVQQLLFDVDWRAGVTPDTDASDTGLPGLDVLVIDMPPGTGDVALSLSQLVMVDGAVIVSTPQDVALIDARKGITMFQKVNVPILGLVLNMSHFLAPDTGATYPIFGSSEKFDALANRLQTPVLGRVPLEMHVSQGGDLGVPEVIRPKSATEGPDPARTGQTVFKEMARQAWKQLAKVDAAK</sequence>
<evidence type="ECO:0008006" key="9">
    <source>
        <dbReference type="Google" id="ProtNLM"/>
    </source>
</evidence>
<evidence type="ECO:0000256" key="6">
    <source>
        <dbReference type="ARBA" id="ARBA00024036"/>
    </source>
</evidence>
<keyword evidence="5" id="KW-0411">Iron-sulfur</keyword>
<dbReference type="InterPro" id="IPR027417">
    <property type="entry name" value="P-loop_NTPase"/>
</dbReference>
<dbReference type="Gene3D" id="3.40.50.300">
    <property type="entry name" value="P-loop containing nucleotide triphosphate hydrolases"/>
    <property type="match status" value="1"/>
</dbReference>
<dbReference type="PANTHER" id="PTHR42961:SF2">
    <property type="entry name" value="IRON-SULFUR PROTEIN NUBPL"/>
    <property type="match status" value="1"/>
</dbReference>
<organism evidence="7 8">
    <name type="scientific">Malassezia furfur</name>
    <name type="common">Pityriasis versicolor infection agent</name>
    <name type="synonym">Pityrosporum furfur</name>
    <dbReference type="NCBI Taxonomy" id="55194"/>
    <lineage>
        <taxon>Eukaryota</taxon>
        <taxon>Fungi</taxon>
        <taxon>Dikarya</taxon>
        <taxon>Basidiomycota</taxon>
        <taxon>Ustilaginomycotina</taxon>
        <taxon>Malasseziomycetes</taxon>
        <taxon>Malasseziales</taxon>
        <taxon>Malasseziaceae</taxon>
        <taxon>Malassezia</taxon>
    </lineage>
</organism>